<keyword evidence="13 16" id="KW-0234">DNA repair</keyword>
<dbReference type="eggNOG" id="COG0749">
    <property type="taxonomic scope" value="Bacteria"/>
</dbReference>
<protein>
    <recommendedName>
        <fullName evidence="3 15">DNA polymerase I</fullName>
        <ecNumber evidence="2 15">2.7.7.7</ecNumber>
    </recommendedName>
</protein>
<evidence type="ECO:0000256" key="12">
    <source>
        <dbReference type="ARBA" id="ARBA00023125"/>
    </source>
</evidence>
<dbReference type="PROSITE" id="PS00447">
    <property type="entry name" value="DNA_POLYMERASE_A"/>
    <property type="match status" value="1"/>
</dbReference>
<dbReference type="STRING" id="177439.DP1087"/>
<evidence type="ECO:0000259" key="18">
    <source>
        <dbReference type="SMART" id="SM00475"/>
    </source>
</evidence>
<dbReference type="Pfam" id="PF02739">
    <property type="entry name" value="5_3_exonuc_N"/>
    <property type="match status" value="1"/>
</dbReference>
<keyword evidence="11 16" id="KW-0239">DNA-directed DNA polymerase</keyword>
<dbReference type="SUPFAM" id="SSF53098">
    <property type="entry name" value="Ribonuclease H-like"/>
    <property type="match status" value="1"/>
</dbReference>
<dbReference type="Gene3D" id="3.30.420.10">
    <property type="entry name" value="Ribonuclease H-like superfamily/Ribonuclease H"/>
    <property type="match status" value="1"/>
</dbReference>
<keyword evidence="6 16" id="KW-0235">DNA replication</keyword>
<dbReference type="SMART" id="SM00474">
    <property type="entry name" value="35EXOc"/>
    <property type="match status" value="1"/>
</dbReference>
<feature type="domain" description="DNA-directed DNA polymerase family A palm" evidence="19">
    <location>
        <begin position="649"/>
        <end position="855"/>
    </location>
</feature>
<dbReference type="InterPro" id="IPR002421">
    <property type="entry name" value="5-3_exonuclease"/>
</dbReference>
<dbReference type="NCBIfam" id="NF004397">
    <property type="entry name" value="PRK05755.1"/>
    <property type="match status" value="1"/>
</dbReference>
<dbReference type="Gene3D" id="1.20.1060.10">
    <property type="entry name" value="Taq DNA Polymerase, Chain T, domain 4"/>
    <property type="match status" value="1"/>
</dbReference>
<dbReference type="InterPro" id="IPR043502">
    <property type="entry name" value="DNA/RNA_pol_sf"/>
</dbReference>
<dbReference type="InterPro" id="IPR020046">
    <property type="entry name" value="5-3_exonucl_a-hlix_arch_N"/>
</dbReference>
<dbReference type="SUPFAM" id="SSF88723">
    <property type="entry name" value="PIN domain-like"/>
    <property type="match status" value="1"/>
</dbReference>
<dbReference type="Proteomes" id="UP000000602">
    <property type="component" value="Chromosome"/>
</dbReference>
<evidence type="ECO:0000259" key="19">
    <source>
        <dbReference type="SMART" id="SM00482"/>
    </source>
</evidence>
<proteinExistence type="inferred from homology"/>
<dbReference type="Pfam" id="PF00476">
    <property type="entry name" value="DNA_pol_A"/>
    <property type="match status" value="1"/>
</dbReference>
<evidence type="ECO:0000256" key="16">
    <source>
        <dbReference type="RuleBase" id="RU004460"/>
    </source>
</evidence>
<dbReference type="FunFam" id="1.20.1060.10:FF:000001">
    <property type="entry name" value="DNA polymerase I"/>
    <property type="match status" value="1"/>
</dbReference>
<gene>
    <name evidence="16" type="primary">polA</name>
    <name evidence="20" type="ordered locus">DP1087</name>
</gene>
<keyword evidence="9 16" id="KW-0378">Hydrolase</keyword>
<evidence type="ECO:0000256" key="11">
    <source>
        <dbReference type="ARBA" id="ARBA00022932"/>
    </source>
</evidence>
<dbReference type="NCBIfam" id="TIGR00593">
    <property type="entry name" value="pola"/>
    <property type="match status" value="1"/>
</dbReference>
<dbReference type="CDD" id="cd08637">
    <property type="entry name" value="DNA_pol_A_pol_I_C"/>
    <property type="match status" value="1"/>
</dbReference>
<comment type="function">
    <text evidence="16">In addition to polymerase activity, this DNA polymerase exhibits 3'-5' and 5'-3' exonuclease activity.</text>
</comment>
<evidence type="ECO:0000256" key="6">
    <source>
        <dbReference type="ARBA" id="ARBA00022705"/>
    </source>
</evidence>
<dbReference type="Gene3D" id="3.40.50.1010">
    <property type="entry name" value="5'-nuclease"/>
    <property type="match status" value="1"/>
</dbReference>
<evidence type="ECO:0000256" key="15">
    <source>
        <dbReference type="NCBIfam" id="TIGR00593"/>
    </source>
</evidence>
<dbReference type="FunFam" id="1.10.150.20:FF:000002">
    <property type="entry name" value="DNA polymerase I"/>
    <property type="match status" value="1"/>
</dbReference>
<dbReference type="SMART" id="SM00475">
    <property type="entry name" value="53EXOc"/>
    <property type="match status" value="1"/>
</dbReference>
<dbReference type="HOGENOM" id="CLU_004675_0_0_7"/>
<dbReference type="PRINTS" id="PR00868">
    <property type="entry name" value="DNAPOLI"/>
</dbReference>
<dbReference type="RefSeq" id="WP_011188330.1">
    <property type="nucleotide sequence ID" value="NC_006138.1"/>
</dbReference>
<dbReference type="InterPro" id="IPR036279">
    <property type="entry name" value="5-3_exonuclease_C_sf"/>
</dbReference>
<evidence type="ECO:0000256" key="13">
    <source>
        <dbReference type="ARBA" id="ARBA00023204"/>
    </source>
</evidence>
<dbReference type="EC" id="2.7.7.7" evidence="2 15"/>
<dbReference type="CDD" id="cd09859">
    <property type="entry name" value="PIN_53EXO"/>
    <property type="match status" value="1"/>
</dbReference>
<feature type="domain" description="3'-5' exonuclease" evidence="17">
    <location>
        <begin position="294"/>
        <end position="482"/>
    </location>
</feature>
<keyword evidence="21" id="KW-1185">Reference proteome</keyword>
<dbReference type="Pfam" id="PF01612">
    <property type="entry name" value="DNA_pol_A_exo1"/>
    <property type="match status" value="1"/>
</dbReference>
<dbReference type="InterPro" id="IPR020045">
    <property type="entry name" value="DNA_polI_H3TH"/>
</dbReference>
<evidence type="ECO:0000256" key="1">
    <source>
        <dbReference type="ARBA" id="ARBA00007705"/>
    </source>
</evidence>
<dbReference type="GO" id="GO:0003677">
    <property type="term" value="F:DNA binding"/>
    <property type="evidence" value="ECO:0007669"/>
    <property type="project" value="UniProtKB-UniRule"/>
</dbReference>
<dbReference type="SMART" id="SM00279">
    <property type="entry name" value="HhH2"/>
    <property type="match status" value="1"/>
</dbReference>
<dbReference type="CDD" id="cd09898">
    <property type="entry name" value="H3TH_53EXO"/>
    <property type="match status" value="1"/>
</dbReference>
<evidence type="ECO:0000256" key="8">
    <source>
        <dbReference type="ARBA" id="ARBA00022763"/>
    </source>
</evidence>
<dbReference type="GO" id="GO:0008408">
    <property type="term" value="F:3'-5' exonuclease activity"/>
    <property type="evidence" value="ECO:0007669"/>
    <property type="project" value="UniProtKB-UniRule"/>
</dbReference>
<dbReference type="PANTHER" id="PTHR10133">
    <property type="entry name" value="DNA POLYMERASE I"/>
    <property type="match status" value="1"/>
</dbReference>
<dbReference type="SUPFAM" id="SSF47807">
    <property type="entry name" value="5' to 3' exonuclease, C-terminal subdomain"/>
    <property type="match status" value="1"/>
</dbReference>
<evidence type="ECO:0000256" key="2">
    <source>
        <dbReference type="ARBA" id="ARBA00012417"/>
    </source>
</evidence>
<evidence type="ECO:0000256" key="9">
    <source>
        <dbReference type="ARBA" id="ARBA00022801"/>
    </source>
</evidence>
<evidence type="ECO:0000256" key="7">
    <source>
        <dbReference type="ARBA" id="ARBA00022722"/>
    </source>
</evidence>
<keyword evidence="7" id="KW-0540">Nuclease</keyword>
<dbReference type="EMBL" id="CR522870">
    <property type="protein sequence ID" value="CAG35816.1"/>
    <property type="molecule type" value="Genomic_DNA"/>
</dbReference>
<dbReference type="GO" id="GO:0006302">
    <property type="term" value="P:double-strand break repair"/>
    <property type="evidence" value="ECO:0007669"/>
    <property type="project" value="TreeGrafter"/>
</dbReference>
<dbReference type="FunFam" id="3.40.50.1010:FF:000001">
    <property type="entry name" value="DNA polymerase I"/>
    <property type="match status" value="1"/>
</dbReference>
<dbReference type="InterPro" id="IPR002562">
    <property type="entry name" value="3'-5'_exonuclease_dom"/>
</dbReference>
<dbReference type="InterPro" id="IPR036397">
    <property type="entry name" value="RNaseH_sf"/>
</dbReference>
<dbReference type="InterPro" id="IPR019760">
    <property type="entry name" value="DNA-dir_DNA_pol_A_CS"/>
</dbReference>
<dbReference type="GO" id="GO:0008409">
    <property type="term" value="F:5'-3' exonuclease activity"/>
    <property type="evidence" value="ECO:0007669"/>
    <property type="project" value="UniProtKB-UniRule"/>
</dbReference>
<keyword evidence="4 16" id="KW-0808">Transferase</keyword>
<sequence>MKNNIYVIDGSAYIYRAYHAVAPLTTREGLHTHAILGFVNMIRRLIKDKVPALMVIAFDSRGPVFRHEMYPKYKANRPMMPEDLQEQIPYIKEFVKASGLLLLEEAGVEADDIIASIAKKFASEECAVTVVSGDKDLLQLVDANVSMFDPMKDKLMDSVAVHEKYNVYPHQLLDTFALMGDSADNIPGVPGVGPKTAEKLINAHGSLEGLYENVSGMKQSKMKEKIIANRDLAFLSRDLISLKMDVEIPSALQDYQLGGEQEAQLNELFTKLEFNRFLKGGEPTKNKKVAGTGFSLVQTSEALAQMAAVLGHASRIVIDTETTSLDARTAGLVGISLCAELDRAWYIPLAHIEATGTPVPGQLPISEVMAVLEPLLTCADILKVGHNLKYDWTVLKMQTGVEIFPLADTMVAAHLLEKGRTLKLDDLCAEIGLELTSFAEVVAEDKRADAFAYVALKEACHYSCEDVYGALSLWQDFGEKLSDKALDGLFYDVEMPIIPVLAKMEIGGVCLDSTVLVELAAQFEEQIGELAATIYQEVGHEFNISSPKQLGVILFEELGLPHGRKTKTGFSTDVKVMEKLASQHPVPALILKYRTIAKLKSTYVDKLLLLKNPETGRIYTSFNQTITATGRLSSSNPNMQNIPIRMEEGNRIRRAFVPEAGKVFLAADYSQIDLRVLAHYSGDDALTRAFAAGQDIHARTAAELFSVSTMLVNPEMRRVAKSINFGIVYGMSAFGLAQQLGIGRKEAQRFIDRYFHLYAGVKQFMIDIVEQTRERGYATTLLGRRRAVPDIDAKNKGMREFAERMAINTPIQGTAADIIKCAMIAVEKKLAAAGLGAKMLLQIHDELVFEVSEAELAETRVVVQEAMESALQLDVPLVANIEVGHSLAK</sequence>
<evidence type="ECO:0000256" key="14">
    <source>
        <dbReference type="ARBA" id="ARBA00049244"/>
    </source>
</evidence>
<dbReference type="OrthoDB" id="9806424at2"/>
<comment type="similarity">
    <text evidence="1 16">Belongs to the DNA polymerase type-A family.</text>
</comment>
<dbReference type="KEGG" id="dps:DP1087"/>
<dbReference type="InterPro" id="IPR002298">
    <property type="entry name" value="DNA_polymerase_A"/>
</dbReference>
<keyword evidence="10 16" id="KW-0269">Exonuclease</keyword>
<evidence type="ECO:0000256" key="3">
    <source>
        <dbReference type="ARBA" id="ARBA00020311"/>
    </source>
</evidence>
<dbReference type="InterPro" id="IPR029060">
    <property type="entry name" value="PIN-like_dom_sf"/>
</dbReference>
<keyword evidence="12 16" id="KW-0238">DNA-binding</keyword>
<accession>Q6APA8</accession>
<organism evidence="20 21">
    <name type="scientific">Desulfotalea psychrophila (strain LSv54 / DSM 12343)</name>
    <dbReference type="NCBI Taxonomy" id="177439"/>
    <lineage>
        <taxon>Bacteria</taxon>
        <taxon>Pseudomonadati</taxon>
        <taxon>Thermodesulfobacteriota</taxon>
        <taxon>Desulfobulbia</taxon>
        <taxon>Desulfobulbales</taxon>
        <taxon>Desulfocapsaceae</taxon>
        <taxon>Desulfotalea</taxon>
    </lineage>
</organism>
<dbReference type="InterPro" id="IPR001098">
    <property type="entry name" value="DNA-dir_DNA_pol_A_palm_dom"/>
</dbReference>
<keyword evidence="5 16" id="KW-0548">Nucleotidyltransferase</keyword>
<keyword evidence="8 16" id="KW-0227">DNA damage</keyword>
<dbReference type="Gene3D" id="1.10.150.20">
    <property type="entry name" value="5' to 3' exonuclease, C-terminal subdomain"/>
    <property type="match status" value="2"/>
</dbReference>
<evidence type="ECO:0000313" key="21">
    <source>
        <dbReference type="Proteomes" id="UP000000602"/>
    </source>
</evidence>
<dbReference type="CDD" id="cd06139">
    <property type="entry name" value="DNA_polA_I_Ecoli_like_exo"/>
    <property type="match status" value="1"/>
</dbReference>
<comment type="catalytic activity">
    <reaction evidence="14 16">
        <text>DNA(n) + a 2'-deoxyribonucleoside 5'-triphosphate = DNA(n+1) + diphosphate</text>
        <dbReference type="Rhea" id="RHEA:22508"/>
        <dbReference type="Rhea" id="RHEA-COMP:17339"/>
        <dbReference type="Rhea" id="RHEA-COMP:17340"/>
        <dbReference type="ChEBI" id="CHEBI:33019"/>
        <dbReference type="ChEBI" id="CHEBI:61560"/>
        <dbReference type="ChEBI" id="CHEBI:173112"/>
        <dbReference type="EC" id="2.7.7.7"/>
    </reaction>
</comment>
<dbReference type="eggNOG" id="COG0258">
    <property type="taxonomic scope" value="Bacteria"/>
</dbReference>
<evidence type="ECO:0000256" key="5">
    <source>
        <dbReference type="ARBA" id="ARBA00022695"/>
    </source>
</evidence>
<dbReference type="Gene3D" id="3.30.70.370">
    <property type="match status" value="1"/>
</dbReference>
<dbReference type="Pfam" id="PF01367">
    <property type="entry name" value="5_3_exonuc"/>
    <property type="match status" value="1"/>
</dbReference>
<dbReference type="InterPro" id="IPR018320">
    <property type="entry name" value="DNA_polymerase_1"/>
</dbReference>
<evidence type="ECO:0000256" key="10">
    <source>
        <dbReference type="ARBA" id="ARBA00022839"/>
    </source>
</evidence>
<dbReference type="PANTHER" id="PTHR10133:SF27">
    <property type="entry name" value="DNA POLYMERASE NU"/>
    <property type="match status" value="1"/>
</dbReference>
<dbReference type="SUPFAM" id="SSF56672">
    <property type="entry name" value="DNA/RNA polymerases"/>
    <property type="match status" value="1"/>
</dbReference>
<name>Q6APA8_DESPS</name>
<dbReference type="GO" id="GO:0003887">
    <property type="term" value="F:DNA-directed DNA polymerase activity"/>
    <property type="evidence" value="ECO:0007669"/>
    <property type="project" value="UniProtKB-UniRule"/>
</dbReference>
<dbReference type="InterPro" id="IPR012337">
    <property type="entry name" value="RNaseH-like_sf"/>
</dbReference>
<dbReference type="InterPro" id="IPR008918">
    <property type="entry name" value="HhH2"/>
</dbReference>
<evidence type="ECO:0000259" key="17">
    <source>
        <dbReference type="SMART" id="SM00474"/>
    </source>
</evidence>
<dbReference type="GO" id="GO:0006261">
    <property type="term" value="P:DNA-templated DNA replication"/>
    <property type="evidence" value="ECO:0007669"/>
    <property type="project" value="UniProtKB-UniRule"/>
</dbReference>
<evidence type="ECO:0000256" key="4">
    <source>
        <dbReference type="ARBA" id="ARBA00022679"/>
    </source>
</evidence>
<feature type="domain" description="5'-3' exonuclease" evidence="18">
    <location>
        <begin position="1"/>
        <end position="258"/>
    </location>
</feature>
<dbReference type="AlphaFoldDB" id="Q6APA8"/>
<evidence type="ECO:0000313" key="20">
    <source>
        <dbReference type="EMBL" id="CAG35816.1"/>
    </source>
</evidence>
<dbReference type="FunFam" id="1.10.150.20:FF:000003">
    <property type="entry name" value="DNA polymerase I"/>
    <property type="match status" value="1"/>
</dbReference>
<reference evidence="21" key="1">
    <citation type="journal article" date="2004" name="Environ. Microbiol.">
        <title>The genome of Desulfotalea psychrophila, a sulfate-reducing bacterium from permanently cold Arctic sediments.</title>
        <authorList>
            <person name="Rabus R."/>
            <person name="Ruepp A."/>
            <person name="Frickey T."/>
            <person name="Rattei T."/>
            <person name="Fartmann B."/>
            <person name="Stark M."/>
            <person name="Bauer M."/>
            <person name="Zibat A."/>
            <person name="Lombardot T."/>
            <person name="Becker I."/>
            <person name="Amann J."/>
            <person name="Gellner K."/>
            <person name="Teeling H."/>
            <person name="Leuschner W.D."/>
            <person name="Gloeckner F.-O."/>
            <person name="Lupas A.N."/>
            <person name="Amann R."/>
            <person name="Klenk H.-P."/>
        </authorList>
    </citation>
    <scope>NUCLEOTIDE SEQUENCE [LARGE SCALE GENOMIC DNA]</scope>
    <source>
        <strain evidence="21">DSM 12343 / LSv54</strain>
    </source>
</reference>
<dbReference type="SMART" id="SM00482">
    <property type="entry name" value="POLAc"/>
    <property type="match status" value="1"/>
</dbReference>